<keyword evidence="2" id="KW-1185">Reference proteome</keyword>
<dbReference type="EMBL" id="CP010029">
    <property type="protein sequence ID" value="ANI31693.1"/>
    <property type="molecule type" value="Genomic_DNA"/>
</dbReference>
<accession>A0ABN4PXL2</accession>
<protein>
    <submittedName>
        <fullName evidence="1">Uncharacterized protein</fullName>
    </submittedName>
</protein>
<dbReference type="Proteomes" id="UP000266744">
    <property type="component" value="Chromosome"/>
</dbReference>
<reference evidence="2" key="1">
    <citation type="journal article" date="2016" name="Toxins">
        <title>The Draft Genome Sequence of the Yersinia entomophaga Entomopathogenic Type Strain MH96T.</title>
        <authorList>
            <person name="Hurst M.R."/>
            <person name="Beattie A."/>
            <person name="Altermann E."/>
            <person name="Moraga R.M."/>
            <person name="Harper L.A."/>
            <person name="Calder J."/>
            <person name="Laugraud A."/>
        </authorList>
    </citation>
    <scope>NUCLEOTIDE SEQUENCE [LARGE SCALE GENOMIC DNA]</scope>
    <source>
        <strain evidence="2">MH96</strain>
    </source>
</reference>
<dbReference type="RefSeq" id="WP_064517728.1">
    <property type="nucleotide sequence ID" value="NZ_CBCSBH010000095.1"/>
</dbReference>
<name>A0ABN4PXL2_YERET</name>
<gene>
    <name evidence="1" type="ORF">PL78_17965</name>
</gene>
<sequence length="194" mass="21834">MSDQEREARRLAQTQEQYALVGEFTAKFELVCFAMRTGIVALSGRHGLQNQQITHALTAELTAYPLSKAFHSVLMVSAELNEEQKNILAKINNRVTNLIERRNEIIHGTWFIGWSSPEDNDFSTGTGFKPTNSKKGTGIKHLEVSTEVFRPLITECELVNELVSHAWGGVMIGAAFEKRFVIEDKTIRLLKNSQ</sequence>
<evidence type="ECO:0000313" key="2">
    <source>
        <dbReference type="Proteomes" id="UP000266744"/>
    </source>
</evidence>
<proteinExistence type="predicted"/>
<organism evidence="1 2">
    <name type="scientific">Yersinia entomophaga</name>
    <dbReference type="NCBI Taxonomy" id="935293"/>
    <lineage>
        <taxon>Bacteria</taxon>
        <taxon>Pseudomonadati</taxon>
        <taxon>Pseudomonadota</taxon>
        <taxon>Gammaproteobacteria</taxon>
        <taxon>Enterobacterales</taxon>
        <taxon>Yersiniaceae</taxon>
        <taxon>Yersinia</taxon>
    </lineage>
</organism>
<evidence type="ECO:0000313" key="1">
    <source>
        <dbReference type="EMBL" id="ANI31693.1"/>
    </source>
</evidence>